<organism evidence="1 2">
    <name type="scientific">Psychrosphaera algicola</name>
    <dbReference type="NCBI Taxonomy" id="3023714"/>
    <lineage>
        <taxon>Bacteria</taxon>
        <taxon>Pseudomonadati</taxon>
        <taxon>Pseudomonadota</taxon>
        <taxon>Gammaproteobacteria</taxon>
        <taxon>Alteromonadales</taxon>
        <taxon>Pseudoalteromonadaceae</taxon>
        <taxon>Psychrosphaera</taxon>
    </lineage>
</organism>
<dbReference type="Proteomes" id="UP001528411">
    <property type="component" value="Unassembled WGS sequence"/>
</dbReference>
<evidence type="ECO:0000313" key="2">
    <source>
        <dbReference type="Proteomes" id="UP001528411"/>
    </source>
</evidence>
<accession>A0ABT5FEU9</accession>
<reference evidence="1 2" key="1">
    <citation type="submission" date="2023-01" db="EMBL/GenBank/DDBJ databases">
        <title>Psychrosphaera sp. nov., isolated from marine algae.</title>
        <authorList>
            <person name="Bayburt H."/>
            <person name="Choi B.J."/>
            <person name="Kim J.M."/>
            <person name="Choi D.G."/>
            <person name="Jeon C.O."/>
        </authorList>
    </citation>
    <scope>NUCLEOTIDE SEQUENCE [LARGE SCALE GENOMIC DNA]</scope>
    <source>
        <strain evidence="1 2">G1-22</strain>
    </source>
</reference>
<comment type="caution">
    <text evidence="1">The sequence shown here is derived from an EMBL/GenBank/DDBJ whole genome shotgun (WGS) entry which is preliminary data.</text>
</comment>
<sequence length="143" mass="15945">MMTSKDKQFDDLISDLEPELAPKRDLWAGIEQAITNVPQQTPSELSGSTIKSTPWLKVAAMFAPVALVTGLWLGLPKGIDQQIEEPSWLTPVSASFELQKQQLLQRVSNTNVVSPNWRSSLTELELAEKALKKPLFINQKTQC</sequence>
<dbReference type="RefSeq" id="WP_272180969.1">
    <property type="nucleotide sequence ID" value="NZ_JAQOMS010000002.1"/>
</dbReference>
<evidence type="ECO:0000313" key="1">
    <source>
        <dbReference type="EMBL" id="MDC2889554.1"/>
    </source>
</evidence>
<name>A0ABT5FEU9_9GAMM</name>
<gene>
    <name evidence="1" type="ORF">PN838_13190</name>
</gene>
<dbReference type="EMBL" id="JAQOMS010000002">
    <property type="protein sequence ID" value="MDC2889554.1"/>
    <property type="molecule type" value="Genomic_DNA"/>
</dbReference>
<proteinExistence type="predicted"/>
<keyword evidence="2" id="KW-1185">Reference proteome</keyword>
<protein>
    <submittedName>
        <fullName evidence="1">Uncharacterized protein</fullName>
    </submittedName>
</protein>